<keyword evidence="5" id="KW-0436">Ligase</keyword>
<dbReference type="Pfam" id="PF01902">
    <property type="entry name" value="Diphthami_syn_2"/>
    <property type="match status" value="1"/>
</dbReference>
<evidence type="ECO:0000256" key="10">
    <source>
        <dbReference type="ARBA" id="ARBA00031552"/>
    </source>
</evidence>
<dbReference type="Proteomes" id="UP000789342">
    <property type="component" value="Unassembled WGS sequence"/>
</dbReference>
<evidence type="ECO:0000256" key="3">
    <source>
        <dbReference type="ARBA" id="ARBA00012089"/>
    </source>
</evidence>
<comment type="similarity">
    <text evidence="2">Belongs to the Diphthine--ammonia ligase family.</text>
</comment>
<accession>A0A9N9EPN5</accession>
<keyword evidence="15" id="KW-1185">Reference proteome</keyword>
<evidence type="ECO:0000256" key="9">
    <source>
        <dbReference type="ARBA" id="ARBA00031202"/>
    </source>
</evidence>
<dbReference type="InterPro" id="IPR030662">
    <property type="entry name" value="DPH6/MJ0570"/>
</dbReference>
<dbReference type="FunFam" id="3.40.50.620:FF:000069">
    <property type="entry name" value="diphthine--ammonia ligase"/>
    <property type="match status" value="1"/>
</dbReference>
<dbReference type="OrthoDB" id="686384at2759"/>
<dbReference type="PANTHER" id="PTHR12196:SF2">
    <property type="entry name" value="DIPHTHINE--AMMONIA LIGASE"/>
    <property type="match status" value="1"/>
</dbReference>
<protein>
    <recommendedName>
        <fullName evidence="4">Diphthine--ammonia ligase</fullName>
        <ecNumber evidence="3">6.3.1.14</ecNumber>
    </recommendedName>
    <alternativeName>
        <fullName evidence="9">ATP-binding domain-containing protein 4</fullName>
    </alternativeName>
    <alternativeName>
        <fullName evidence="8">Diphthamide synthase</fullName>
    </alternativeName>
    <alternativeName>
        <fullName evidence="10">Diphthamide synthetase</fullName>
    </alternativeName>
    <alternativeName>
        <fullName evidence="11">Protein DPH6 homolog</fullName>
    </alternativeName>
</protein>
<evidence type="ECO:0000256" key="1">
    <source>
        <dbReference type="ARBA" id="ARBA00005156"/>
    </source>
</evidence>
<comment type="catalytic activity">
    <reaction evidence="12">
        <text>diphthine-[translation elongation factor 2] + NH4(+) + ATP = diphthamide-[translation elongation factor 2] + AMP + diphosphate + H(+)</text>
        <dbReference type="Rhea" id="RHEA:19753"/>
        <dbReference type="Rhea" id="RHEA-COMP:10172"/>
        <dbReference type="Rhea" id="RHEA-COMP:10174"/>
        <dbReference type="ChEBI" id="CHEBI:15378"/>
        <dbReference type="ChEBI" id="CHEBI:16692"/>
        <dbReference type="ChEBI" id="CHEBI:28938"/>
        <dbReference type="ChEBI" id="CHEBI:30616"/>
        <dbReference type="ChEBI" id="CHEBI:33019"/>
        <dbReference type="ChEBI" id="CHEBI:82696"/>
        <dbReference type="ChEBI" id="CHEBI:456215"/>
        <dbReference type="EC" id="6.3.1.14"/>
    </reaction>
</comment>
<keyword evidence="6" id="KW-0547">Nucleotide-binding</keyword>
<sequence length="279" mass="31500">MKVVALISGGKDSCFNMLHCIANNHQIIALANLRPSASSDKDELDSFMYQTVGHDAIEYYSECMNLPLYRREIFGSPLIQDYDYRETPGDETEDLFLLLKQVKESHPEIEGVSAGAILSNYQRVRVENVCNRLGLMSLAYLWRRDQKELLSEMISSGINAILIKVAAIGLKPTHLGKSIEEMYSHLCNLNEKYDVHICGEGGEYETFTLDCPLFVKKIIVHDVETVLHSDNAVATVAYLRFKMLTLEDKPVSTIATTPIIKIPSWQDDINEFMSATQGW</sequence>
<evidence type="ECO:0000313" key="15">
    <source>
        <dbReference type="Proteomes" id="UP000789342"/>
    </source>
</evidence>
<feature type="non-terminal residue" evidence="14">
    <location>
        <position position="279"/>
    </location>
</feature>
<comment type="caution">
    <text evidence="14">The sequence shown here is derived from an EMBL/GenBank/DDBJ whole genome shotgun (WGS) entry which is preliminary data.</text>
</comment>
<dbReference type="Gene3D" id="3.40.50.620">
    <property type="entry name" value="HUPs"/>
    <property type="match status" value="1"/>
</dbReference>
<dbReference type="CDD" id="cd01994">
    <property type="entry name" value="AANH_PF0828-like"/>
    <property type="match status" value="1"/>
</dbReference>
<dbReference type="GO" id="GO:0005524">
    <property type="term" value="F:ATP binding"/>
    <property type="evidence" value="ECO:0007669"/>
    <property type="project" value="UniProtKB-KW"/>
</dbReference>
<feature type="domain" description="Diphthamide synthase" evidence="13">
    <location>
        <begin position="1"/>
        <end position="236"/>
    </location>
</feature>
<evidence type="ECO:0000313" key="14">
    <source>
        <dbReference type="EMBL" id="CAG8683821.1"/>
    </source>
</evidence>
<dbReference type="InterPro" id="IPR002761">
    <property type="entry name" value="Diphthami_syn_dom"/>
</dbReference>
<gene>
    <name evidence="14" type="ORF">AMORRO_LOCUS11372</name>
</gene>
<dbReference type="NCBIfam" id="TIGR00290">
    <property type="entry name" value="MJ0570_dom"/>
    <property type="match status" value="1"/>
</dbReference>
<keyword evidence="7" id="KW-0067">ATP-binding</keyword>
<evidence type="ECO:0000256" key="7">
    <source>
        <dbReference type="ARBA" id="ARBA00022840"/>
    </source>
</evidence>
<dbReference type="AlphaFoldDB" id="A0A9N9EPN5"/>
<organism evidence="14 15">
    <name type="scientific">Acaulospora morrowiae</name>
    <dbReference type="NCBI Taxonomy" id="94023"/>
    <lineage>
        <taxon>Eukaryota</taxon>
        <taxon>Fungi</taxon>
        <taxon>Fungi incertae sedis</taxon>
        <taxon>Mucoromycota</taxon>
        <taxon>Glomeromycotina</taxon>
        <taxon>Glomeromycetes</taxon>
        <taxon>Diversisporales</taxon>
        <taxon>Acaulosporaceae</taxon>
        <taxon>Acaulospora</taxon>
    </lineage>
</organism>
<evidence type="ECO:0000259" key="13">
    <source>
        <dbReference type="Pfam" id="PF01902"/>
    </source>
</evidence>
<proteinExistence type="inferred from homology"/>
<evidence type="ECO:0000256" key="5">
    <source>
        <dbReference type="ARBA" id="ARBA00022598"/>
    </source>
</evidence>
<dbReference type="GO" id="GO:0017178">
    <property type="term" value="F:diphthine-ammonia ligase activity"/>
    <property type="evidence" value="ECO:0007669"/>
    <property type="project" value="UniProtKB-EC"/>
</dbReference>
<dbReference type="EC" id="6.3.1.14" evidence="3"/>
<name>A0A9N9EPN5_9GLOM</name>
<comment type="pathway">
    <text evidence="1">Protein modification; peptidyl-diphthamide biosynthesis.</text>
</comment>
<evidence type="ECO:0000256" key="11">
    <source>
        <dbReference type="ARBA" id="ARBA00032849"/>
    </source>
</evidence>
<dbReference type="EMBL" id="CAJVPV010014298">
    <property type="protein sequence ID" value="CAG8683821.1"/>
    <property type="molecule type" value="Genomic_DNA"/>
</dbReference>
<evidence type="ECO:0000256" key="4">
    <source>
        <dbReference type="ARBA" id="ARBA00018426"/>
    </source>
</evidence>
<evidence type="ECO:0000256" key="8">
    <source>
        <dbReference type="ARBA" id="ARBA00029814"/>
    </source>
</evidence>
<dbReference type="Gene3D" id="3.90.1490.10">
    <property type="entry name" value="putative n-type atp pyrophosphatase, domain 2"/>
    <property type="match status" value="1"/>
</dbReference>
<dbReference type="PIRSF" id="PIRSF039123">
    <property type="entry name" value="Diphthamide_synthase"/>
    <property type="match status" value="1"/>
</dbReference>
<dbReference type="SUPFAM" id="SSF52402">
    <property type="entry name" value="Adenine nucleotide alpha hydrolases-like"/>
    <property type="match status" value="1"/>
</dbReference>
<evidence type="ECO:0000256" key="2">
    <source>
        <dbReference type="ARBA" id="ARBA00008496"/>
    </source>
</evidence>
<evidence type="ECO:0000256" key="12">
    <source>
        <dbReference type="ARBA" id="ARBA00048108"/>
    </source>
</evidence>
<reference evidence="14" key="1">
    <citation type="submission" date="2021-06" db="EMBL/GenBank/DDBJ databases">
        <authorList>
            <person name="Kallberg Y."/>
            <person name="Tangrot J."/>
            <person name="Rosling A."/>
        </authorList>
    </citation>
    <scope>NUCLEOTIDE SEQUENCE</scope>
    <source>
        <strain evidence="14">CL551</strain>
    </source>
</reference>
<dbReference type="GO" id="GO:0017183">
    <property type="term" value="P:protein histidyl modification to diphthamide"/>
    <property type="evidence" value="ECO:0007669"/>
    <property type="project" value="TreeGrafter"/>
</dbReference>
<evidence type="ECO:0000256" key="6">
    <source>
        <dbReference type="ARBA" id="ARBA00022741"/>
    </source>
</evidence>
<dbReference type="FunFam" id="3.90.1490.10:FF:000001">
    <property type="entry name" value="Diphthine--ammonia ligase"/>
    <property type="match status" value="1"/>
</dbReference>
<dbReference type="PANTHER" id="PTHR12196">
    <property type="entry name" value="DOMAIN OF UNKNOWN FUNCTION 71 DUF71 -CONTAINING PROTEIN"/>
    <property type="match status" value="1"/>
</dbReference>
<dbReference type="InterPro" id="IPR014729">
    <property type="entry name" value="Rossmann-like_a/b/a_fold"/>
</dbReference>